<sequence length="453" mass="47743">MTSLFAQRDYRHLFGAQLVALFGTGLTTVALGLLAYELAGADAAAVLGTALAIKMIAYVVVAPVAGAYAGRLPRRGMLVTLDVVRASVVLVLPFVDQVWQIYVLIVVLQSASAAFTPTFQAVLPDILPDKRDYTRALSASQLASTMESLLSPLLAAALLGLLSFHWLFTGTSIGFLLSALLVVTARIPRAARSDRGGVWRRTFAGMRIYAATPRLRGLLGLNLTVAAVGAIVMVHTVNYVQDALARPQADVAWLLAANGTGTILVALLLPRVLARLGERTVMLAGGGVLLSGVACAIALPSDGGGAGHWAATLGVWAIIGVGTALVLTPVGRVLRRSSRPEGRPAVFAAQFSLSHACWLISYPVAGWLVADAGFTATWAVLAGPALAGFGIALRCWPRHDPELLEHVHTSATADPDHLTDAVETSTGTHRHAHAFVIDEDHPRWPTPVRQGSP</sequence>
<dbReference type="SUPFAM" id="SSF103473">
    <property type="entry name" value="MFS general substrate transporter"/>
    <property type="match status" value="1"/>
</dbReference>
<feature type="transmembrane region" description="Helical" evidence="7">
    <location>
        <begin position="281"/>
        <end position="301"/>
    </location>
</feature>
<dbReference type="Gene3D" id="1.20.1250.20">
    <property type="entry name" value="MFS general substrate transporter like domains"/>
    <property type="match status" value="2"/>
</dbReference>
<protein>
    <submittedName>
        <fullName evidence="8">Arabinose efflux permease family protein</fullName>
    </submittedName>
</protein>
<dbReference type="Proteomes" id="UP000185511">
    <property type="component" value="Chromosome"/>
</dbReference>
<accession>A0AAC9PTF2</accession>
<comment type="subcellular location">
    <subcellularLocation>
        <location evidence="1">Cell membrane</location>
        <topology evidence="1">Multi-pass membrane protein</topology>
    </subcellularLocation>
</comment>
<dbReference type="RefSeq" id="WP_075765128.1">
    <property type="nucleotide sequence ID" value="NZ_CP016076.1"/>
</dbReference>
<dbReference type="GO" id="GO:0005886">
    <property type="term" value="C:plasma membrane"/>
    <property type="evidence" value="ECO:0007669"/>
    <property type="project" value="UniProtKB-SubCell"/>
</dbReference>
<evidence type="ECO:0000256" key="6">
    <source>
        <dbReference type="ARBA" id="ARBA00023136"/>
    </source>
</evidence>
<dbReference type="GO" id="GO:0022857">
    <property type="term" value="F:transmembrane transporter activity"/>
    <property type="evidence" value="ECO:0007669"/>
    <property type="project" value="InterPro"/>
</dbReference>
<feature type="transmembrane region" description="Helical" evidence="7">
    <location>
        <begin position="313"/>
        <end position="334"/>
    </location>
</feature>
<dbReference type="PANTHER" id="PTHR43266:SF2">
    <property type="entry name" value="MAJOR FACILITATOR SUPERFAMILY (MFS) PROFILE DOMAIN-CONTAINING PROTEIN"/>
    <property type="match status" value="1"/>
</dbReference>
<evidence type="ECO:0000256" key="7">
    <source>
        <dbReference type="SAM" id="Phobius"/>
    </source>
</evidence>
<dbReference type="InterPro" id="IPR036259">
    <property type="entry name" value="MFS_trans_sf"/>
</dbReference>
<dbReference type="EMBL" id="CP016076">
    <property type="protein sequence ID" value="APU15982.1"/>
    <property type="molecule type" value="Genomic_DNA"/>
</dbReference>
<feature type="transmembrane region" description="Helical" evidence="7">
    <location>
        <begin position="251"/>
        <end position="269"/>
    </location>
</feature>
<keyword evidence="6 7" id="KW-0472">Membrane</keyword>
<keyword evidence="9" id="KW-1185">Reference proteome</keyword>
<organism evidence="8 9">
    <name type="scientific">Actinoalloteichus fjordicus</name>
    <dbReference type="NCBI Taxonomy" id="1612552"/>
    <lineage>
        <taxon>Bacteria</taxon>
        <taxon>Bacillati</taxon>
        <taxon>Actinomycetota</taxon>
        <taxon>Actinomycetes</taxon>
        <taxon>Pseudonocardiales</taxon>
        <taxon>Pseudonocardiaceae</taxon>
        <taxon>Actinoalloteichus</taxon>
    </lineage>
</organism>
<feature type="transmembrane region" description="Helical" evidence="7">
    <location>
        <begin position="346"/>
        <end position="370"/>
    </location>
</feature>
<dbReference type="PANTHER" id="PTHR43266">
    <property type="entry name" value="MACROLIDE-EFFLUX PROTEIN"/>
    <property type="match status" value="1"/>
</dbReference>
<dbReference type="KEGG" id="acad:UA74_19785"/>
<keyword evidence="4 7" id="KW-0812">Transmembrane</keyword>
<feature type="transmembrane region" description="Helical" evidence="7">
    <location>
        <begin position="101"/>
        <end position="127"/>
    </location>
</feature>
<evidence type="ECO:0000256" key="3">
    <source>
        <dbReference type="ARBA" id="ARBA00022475"/>
    </source>
</evidence>
<evidence type="ECO:0000256" key="5">
    <source>
        <dbReference type="ARBA" id="ARBA00022989"/>
    </source>
</evidence>
<keyword evidence="5 7" id="KW-1133">Transmembrane helix</keyword>
<name>A0AAC9PTF2_9PSEU</name>
<dbReference type="AlphaFoldDB" id="A0AAC9PTF2"/>
<evidence type="ECO:0000313" key="9">
    <source>
        <dbReference type="Proteomes" id="UP000185511"/>
    </source>
</evidence>
<feature type="transmembrane region" description="Helical" evidence="7">
    <location>
        <begin position="12"/>
        <end position="34"/>
    </location>
</feature>
<feature type="transmembrane region" description="Helical" evidence="7">
    <location>
        <begin position="376"/>
        <end position="396"/>
    </location>
</feature>
<gene>
    <name evidence="8" type="ORF">UA74_19785</name>
</gene>
<reference evidence="9" key="1">
    <citation type="submission" date="2016-06" db="EMBL/GenBank/DDBJ databases">
        <title>Complete genome sequence of Actinoalloteichus fjordicus DSM 46855 (=ADI127-17), type strain of the new species Actinoalloteichus fjordicus.</title>
        <authorList>
            <person name="Ruckert C."/>
            <person name="Nouioui I."/>
            <person name="Willmese J."/>
            <person name="van Wezel G."/>
            <person name="Klenk H.-P."/>
            <person name="Kalinowski J."/>
            <person name="Zotchev S.B."/>
        </authorList>
    </citation>
    <scope>NUCLEOTIDE SEQUENCE [LARGE SCALE GENOMIC DNA]</scope>
    <source>
        <strain evidence="9">ADI127-7</strain>
    </source>
</reference>
<dbReference type="InterPro" id="IPR011701">
    <property type="entry name" value="MFS"/>
</dbReference>
<evidence type="ECO:0000256" key="2">
    <source>
        <dbReference type="ARBA" id="ARBA00022448"/>
    </source>
</evidence>
<proteinExistence type="predicted"/>
<evidence type="ECO:0000256" key="1">
    <source>
        <dbReference type="ARBA" id="ARBA00004651"/>
    </source>
</evidence>
<keyword evidence="2" id="KW-0813">Transport</keyword>
<dbReference type="Pfam" id="PF07690">
    <property type="entry name" value="MFS_1"/>
    <property type="match status" value="1"/>
</dbReference>
<feature type="transmembrane region" description="Helical" evidence="7">
    <location>
        <begin position="46"/>
        <end position="69"/>
    </location>
</feature>
<keyword evidence="3" id="KW-1003">Cell membrane</keyword>
<feature type="transmembrane region" description="Helical" evidence="7">
    <location>
        <begin position="217"/>
        <end position="239"/>
    </location>
</feature>
<evidence type="ECO:0000313" key="8">
    <source>
        <dbReference type="EMBL" id="APU15982.1"/>
    </source>
</evidence>
<evidence type="ECO:0000256" key="4">
    <source>
        <dbReference type="ARBA" id="ARBA00022692"/>
    </source>
</evidence>
<dbReference type="CDD" id="cd06173">
    <property type="entry name" value="MFS_MefA_like"/>
    <property type="match status" value="1"/>
</dbReference>